<comment type="caution">
    <text evidence="1">The sequence shown here is derived from an EMBL/GenBank/DDBJ whole genome shotgun (WGS) entry which is preliminary data.</text>
</comment>
<dbReference type="EMBL" id="JPKR02000004">
    <property type="protein sequence ID" value="KGD74767.1"/>
    <property type="molecule type" value="Genomic_DNA"/>
</dbReference>
<gene>
    <name evidence="1" type="ORF">HA49_05475</name>
</gene>
<evidence type="ECO:0000313" key="2">
    <source>
        <dbReference type="Proteomes" id="UP000029577"/>
    </source>
</evidence>
<organism evidence="1 2">
    <name type="scientific">Tatumella morbirosei</name>
    <dbReference type="NCBI Taxonomy" id="642227"/>
    <lineage>
        <taxon>Bacteria</taxon>
        <taxon>Pseudomonadati</taxon>
        <taxon>Pseudomonadota</taxon>
        <taxon>Gammaproteobacteria</taxon>
        <taxon>Enterobacterales</taxon>
        <taxon>Erwiniaceae</taxon>
        <taxon>Tatumella</taxon>
    </lineage>
</organism>
<evidence type="ECO:0000313" key="1">
    <source>
        <dbReference type="EMBL" id="KGD74767.1"/>
    </source>
</evidence>
<proteinExistence type="predicted"/>
<reference evidence="1" key="1">
    <citation type="submission" date="2014-12" db="EMBL/GenBank/DDBJ databases">
        <title>The draft genome of the Tatumella morbirosei type strain, LMG23360T isolated from pineapple rot.</title>
        <authorList>
            <person name="Smits T.H."/>
            <person name="Palmer M."/>
            <person name="Venter S.N."/>
            <person name="Duffy B."/>
            <person name="Steenkamp E.T."/>
            <person name="Chan W.Y."/>
            <person name="Coutinho T.A."/>
            <person name="Coetzee M.P."/>
            <person name="De Maayer P."/>
        </authorList>
    </citation>
    <scope>NUCLEOTIDE SEQUENCE [LARGE SCALE GENOMIC DNA]</scope>
    <source>
        <strain evidence="1">LMG 23360</strain>
    </source>
</reference>
<name>A0A095TDJ2_9GAMM</name>
<dbReference type="RefSeq" id="WP_038017619.1">
    <property type="nucleotide sequence ID" value="NZ_JPKR02000004.1"/>
</dbReference>
<accession>A0A095TDJ2</accession>
<dbReference type="Proteomes" id="UP000029577">
    <property type="component" value="Unassembled WGS sequence"/>
</dbReference>
<dbReference type="OrthoDB" id="9804020at2"/>
<sequence length="66" mass="6896">MMVSHFPVITTALSAGMNIAVSTAEPFSVTGNPPDALRIAPGSVGIPVLETALLQVREAIEYSKDL</sequence>
<dbReference type="AlphaFoldDB" id="A0A095TDJ2"/>
<protein>
    <submittedName>
        <fullName evidence="1">Uncharacterized protein</fullName>
    </submittedName>
</protein>
<keyword evidence="2" id="KW-1185">Reference proteome</keyword>